<feature type="transmembrane region" description="Helical" evidence="1">
    <location>
        <begin position="12"/>
        <end position="29"/>
    </location>
</feature>
<gene>
    <name evidence="3" type="ORF">HSBGL_1285</name>
</gene>
<feature type="transmembrane region" description="Helical" evidence="1">
    <location>
        <begin position="41"/>
        <end position="64"/>
    </location>
</feature>
<name>A0A897NGJ1_9EURY</name>
<sequence length="71" mass="6957">MEQNVGSLDKNVRIVVGAIAGIVSLAVLGGQLDLPAVASPVLGIVAIMMLGTAATGTCGLYSVLGIDTCSA</sequence>
<evidence type="ECO:0000313" key="4">
    <source>
        <dbReference type="Proteomes" id="UP000663305"/>
    </source>
</evidence>
<accession>A0A897NGJ1</accession>
<reference evidence="3" key="1">
    <citation type="submission" date="2020-11" db="EMBL/GenBank/DDBJ databases">
        <title>Carbohydrate-dependent, anaerobic sulfur respiration: A novel catabolism in halophilic archaea.</title>
        <authorList>
            <person name="Sorokin D.Y."/>
            <person name="Messina E."/>
            <person name="Smedile F."/>
            <person name="La Cono V."/>
            <person name="Hallsworth J.E."/>
            <person name="Yakimov M.M."/>
        </authorList>
    </citation>
    <scope>NUCLEOTIDE SEQUENCE</scope>
    <source>
        <strain evidence="3">HSR-Bgl</strain>
    </source>
</reference>
<evidence type="ECO:0000259" key="2">
    <source>
        <dbReference type="Pfam" id="PF11127"/>
    </source>
</evidence>
<dbReference type="GeneID" id="68860817"/>
<organism evidence="3 4">
    <name type="scientific">Halapricum desulfuricans</name>
    <dbReference type="NCBI Taxonomy" id="2841257"/>
    <lineage>
        <taxon>Archaea</taxon>
        <taxon>Methanobacteriati</taxon>
        <taxon>Methanobacteriota</taxon>
        <taxon>Stenosarchaea group</taxon>
        <taxon>Halobacteria</taxon>
        <taxon>Halobacteriales</taxon>
        <taxon>Haloarculaceae</taxon>
        <taxon>Halapricum</taxon>
    </lineage>
</organism>
<keyword evidence="1" id="KW-1133">Transmembrane helix</keyword>
<feature type="domain" description="Inner membrane protein YgaP-like transmembrane" evidence="2">
    <location>
        <begin position="1"/>
        <end position="70"/>
    </location>
</feature>
<dbReference type="InterPro" id="IPR021309">
    <property type="entry name" value="YgaP-like_TM"/>
</dbReference>
<dbReference type="AlphaFoldDB" id="A0A897NGJ1"/>
<keyword evidence="1" id="KW-0472">Membrane</keyword>
<keyword evidence="1" id="KW-0812">Transmembrane</keyword>
<protein>
    <submittedName>
        <fullName evidence="3">DUF2892 family</fullName>
    </submittedName>
</protein>
<dbReference type="RefSeq" id="WP_229126264.1">
    <property type="nucleotide sequence ID" value="NZ_CP064789.1"/>
</dbReference>
<dbReference type="Pfam" id="PF11127">
    <property type="entry name" value="YgaP-like_TM"/>
    <property type="match status" value="1"/>
</dbReference>
<dbReference type="EMBL" id="CP064789">
    <property type="protein sequence ID" value="QSG11708.1"/>
    <property type="molecule type" value="Genomic_DNA"/>
</dbReference>
<evidence type="ECO:0000313" key="3">
    <source>
        <dbReference type="EMBL" id="QSG11708.1"/>
    </source>
</evidence>
<proteinExistence type="predicted"/>
<dbReference type="Proteomes" id="UP000663305">
    <property type="component" value="Chromosome"/>
</dbReference>
<evidence type="ECO:0000256" key="1">
    <source>
        <dbReference type="SAM" id="Phobius"/>
    </source>
</evidence>